<dbReference type="Proteomes" id="UP000032142">
    <property type="component" value="Unassembled WGS sequence"/>
</dbReference>
<organism evidence="1 2">
    <name type="scientific">Gossypium arboreum</name>
    <name type="common">Tree cotton</name>
    <name type="synonym">Gossypium nanking</name>
    <dbReference type="NCBI Taxonomy" id="29729"/>
    <lineage>
        <taxon>Eukaryota</taxon>
        <taxon>Viridiplantae</taxon>
        <taxon>Streptophyta</taxon>
        <taxon>Embryophyta</taxon>
        <taxon>Tracheophyta</taxon>
        <taxon>Spermatophyta</taxon>
        <taxon>Magnoliopsida</taxon>
        <taxon>eudicotyledons</taxon>
        <taxon>Gunneridae</taxon>
        <taxon>Pentapetalae</taxon>
        <taxon>rosids</taxon>
        <taxon>malvids</taxon>
        <taxon>Malvales</taxon>
        <taxon>Malvaceae</taxon>
        <taxon>Malvoideae</taxon>
        <taxon>Gossypium</taxon>
    </lineage>
</organism>
<dbReference type="AlphaFoldDB" id="A0A0B0NRQ8"/>
<protein>
    <submittedName>
        <fullName evidence="1">Uncharacterized protein</fullName>
    </submittedName>
</protein>
<accession>A0A0B0NRQ8</accession>
<reference evidence="2" key="1">
    <citation type="submission" date="2014-09" db="EMBL/GenBank/DDBJ databases">
        <authorList>
            <person name="Mudge J."/>
            <person name="Ramaraj T."/>
            <person name="Lindquist I.E."/>
            <person name="Bharti A.K."/>
            <person name="Sundararajan A."/>
            <person name="Cameron C.T."/>
            <person name="Woodward J.E."/>
            <person name="May G.D."/>
            <person name="Brubaker C."/>
            <person name="Broadhvest J."/>
            <person name="Wilkins T.A."/>
        </authorList>
    </citation>
    <scope>NUCLEOTIDE SEQUENCE</scope>
    <source>
        <strain evidence="2">cv. AKA8401</strain>
    </source>
</reference>
<evidence type="ECO:0000313" key="1">
    <source>
        <dbReference type="EMBL" id="KHG15297.1"/>
    </source>
</evidence>
<dbReference type="EMBL" id="KN403411">
    <property type="protein sequence ID" value="KHG15297.1"/>
    <property type="molecule type" value="Genomic_DNA"/>
</dbReference>
<gene>
    <name evidence="1" type="ORF">F383_05234</name>
</gene>
<name>A0A0B0NRQ8_GOSAR</name>
<proteinExistence type="predicted"/>
<evidence type="ECO:0000313" key="2">
    <source>
        <dbReference type="Proteomes" id="UP000032142"/>
    </source>
</evidence>
<keyword evidence="2" id="KW-1185">Reference proteome</keyword>
<sequence>MFSISYLNFNSQFNFSFHSNSSINQIHSTYLFTYLPLLTRLGPWRIHGSNQTHQYGTQCLIG</sequence>